<name>A0A369KJ45_9BACT</name>
<dbReference type="RefSeq" id="WP_181860261.1">
    <property type="nucleotide sequence ID" value="NZ_QQBG01000007.1"/>
</dbReference>
<gene>
    <name evidence="1" type="ORF">HAT2_00088</name>
</gene>
<dbReference type="AlphaFoldDB" id="A0A369KJ45"/>
<evidence type="ECO:0000313" key="1">
    <source>
        <dbReference type="EMBL" id="RDB31803.1"/>
    </source>
</evidence>
<dbReference type="EMBL" id="QQBG01000007">
    <property type="protein sequence ID" value="RDB31803.1"/>
    <property type="molecule type" value="Genomic_DNA"/>
</dbReference>
<protein>
    <submittedName>
        <fullName evidence="1">Uncharacterized protein</fullName>
    </submittedName>
</protein>
<keyword evidence="2" id="KW-1185">Reference proteome</keyword>
<proteinExistence type="predicted"/>
<comment type="caution">
    <text evidence="1">The sequence shown here is derived from an EMBL/GenBank/DDBJ whole genome shotgun (WGS) entry which is preliminary data.</text>
</comment>
<sequence length="285" mass="32885">MPSYINWDNITVRPRTETIEGIGKFKTSGFPVLSDSTLASIQSNWIGNTGTTIHYDYIRHFSDFFFAQFYPFISNAFYSGMEPDLIEGGPNISRNSFFDKRLIEALVTWSTTLDATQLSQLQSFVLPEERVMVYVNNFANFLEESSNAAIQRLRIIQENVIFYCLDRLIDTMKQTQETQYRYSLDTIKYYLSMQNAQTGLESIDLPAVQQSAVDGRIPDPESVGAQQAALLEREKKKQAFNLSKDRSRQIETNLQFAQENTKQFQSTFLSLFERQKTVLEVLLRF</sequence>
<organism evidence="1 2">
    <name type="scientific">Candidatus Similichlamydia laticola</name>
    <dbReference type="NCBI Taxonomy" id="2170265"/>
    <lineage>
        <taxon>Bacteria</taxon>
        <taxon>Pseudomonadati</taxon>
        <taxon>Chlamydiota</taxon>
        <taxon>Chlamydiia</taxon>
        <taxon>Parachlamydiales</taxon>
        <taxon>Candidatus Parilichlamydiaceae</taxon>
        <taxon>Candidatus Similichlamydia</taxon>
    </lineage>
</organism>
<reference evidence="1 2" key="1">
    <citation type="submission" date="2018-07" db="EMBL/GenBank/DDBJ databases">
        <title>Comparative genomics of the Candidatus Parilichlamydiaceae reveals evidence of convergent evolution and genome reduction in the phylum Chlamydiae.</title>
        <authorList>
            <person name="Taylor-Brown A."/>
            <person name="Polkinghorne A."/>
        </authorList>
    </citation>
    <scope>NUCLEOTIDE SEQUENCE [LARGE SCALE GENOMIC DNA]</scope>
    <source>
        <strain evidence="1 2">Hat2</strain>
    </source>
</reference>
<evidence type="ECO:0000313" key="2">
    <source>
        <dbReference type="Proteomes" id="UP000253816"/>
    </source>
</evidence>
<accession>A0A369KJ45</accession>
<dbReference type="Proteomes" id="UP000253816">
    <property type="component" value="Unassembled WGS sequence"/>
</dbReference>